<dbReference type="InterPro" id="IPR055247">
    <property type="entry name" value="InsJ-like_HTH"/>
</dbReference>
<evidence type="ECO:0000313" key="2">
    <source>
        <dbReference type="EMBL" id="OUY06854.1"/>
    </source>
</evidence>
<gene>
    <name evidence="2" type="ORF">CAP51_09135</name>
</gene>
<name>A0A1Z9YXC7_9GAMM</name>
<dbReference type="GO" id="GO:0043565">
    <property type="term" value="F:sequence-specific DNA binding"/>
    <property type="evidence" value="ECO:0007669"/>
    <property type="project" value="InterPro"/>
</dbReference>
<dbReference type="AlphaFoldDB" id="A0A1Z9YXC7"/>
<dbReference type="EMBL" id="NEXX01000003">
    <property type="protein sequence ID" value="OUY06854.1"/>
    <property type="molecule type" value="Genomic_DNA"/>
</dbReference>
<dbReference type="SUPFAM" id="SSF48295">
    <property type="entry name" value="TrpR-like"/>
    <property type="match status" value="1"/>
</dbReference>
<dbReference type="InterPro" id="IPR036388">
    <property type="entry name" value="WH-like_DNA-bd_sf"/>
</dbReference>
<dbReference type="Proteomes" id="UP000196536">
    <property type="component" value="Unassembled WGS sequence"/>
</dbReference>
<evidence type="ECO:0000313" key="3">
    <source>
        <dbReference type="Proteomes" id="UP000196536"/>
    </source>
</evidence>
<feature type="domain" description="Insertion element IS150 protein InsJ-like helix-turn-helix" evidence="1">
    <location>
        <begin position="12"/>
        <end position="59"/>
    </location>
</feature>
<dbReference type="InterPro" id="IPR010921">
    <property type="entry name" value="Trp_repressor/repl_initiator"/>
</dbReference>
<dbReference type="OrthoDB" id="6710789at2"/>
<keyword evidence="3" id="KW-1185">Reference proteome</keyword>
<dbReference type="Gene3D" id="1.10.10.10">
    <property type="entry name" value="Winged helix-like DNA-binding domain superfamily/Winged helix DNA-binding domain"/>
    <property type="match status" value="1"/>
</dbReference>
<reference evidence="2 3" key="1">
    <citation type="submission" date="2017-05" db="EMBL/GenBank/DDBJ databases">
        <title>Acinetobacter populi ANC 5415 (= PBJ7), whole genome shotgun sequencing project.</title>
        <authorList>
            <person name="Nemec A."/>
            <person name="Radolfova-Krizova L."/>
        </authorList>
    </citation>
    <scope>NUCLEOTIDE SEQUENCE [LARGE SCALE GENOMIC DNA]</scope>
    <source>
        <strain evidence="2 3">PBJ7</strain>
    </source>
</reference>
<evidence type="ECO:0000259" key="1">
    <source>
        <dbReference type="Pfam" id="PF13518"/>
    </source>
</evidence>
<protein>
    <recommendedName>
        <fullName evidence="1">Insertion element IS150 protein InsJ-like helix-turn-helix domain-containing protein</fullName>
    </recommendedName>
</protein>
<proteinExistence type="predicted"/>
<organism evidence="2 3">
    <name type="scientific">Acinetobacter populi</name>
    <dbReference type="NCBI Taxonomy" id="1582270"/>
    <lineage>
        <taxon>Bacteria</taxon>
        <taxon>Pseudomonadati</taxon>
        <taxon>Pseudomonadota</taxon>
        <taxon>Gammaproteobacteria</taxon>
        <taxon>Moraxellales</taxon>
        <taxon>Moraxellaceae</taxon>
        <taxon>Acinetobacter</taxon>
    </lineage>
</organism>
<sequence length="97" mass="11047">MLSTKAQQEIAHKLKVFAHAEQNGNVALTCRYFGISQDTFYRWKKNYKSKGEIGLVNSKPCPQNLKLRTPVAIEEKIIHLKSIIAMMISLIDCYGSF</sequence>
<accession>A0A1Z9YXC7</accession>
<comment type="caution">
    <text evidence="2">The sequence shown here is derived from an EMBL/GenBank/DDBJ whole genome shotgun (WGS) entry which is preliminary data.</text>
</comment>
<dbReference type="Pfam" id="PF13518">
    <property type="entry name" value="HTH_28"/>
    <property type="match status" value="1"/>
</dbReference>